<feature type="domain" description="Fibrinogen C-terminal" evidence="5">
    <location>
        <begin position="206"/>
        <end position="438"/>
    </location>
</feature>
<reference evidence="6" key="3">
    <citation type="submission" date="2025-09" db="UniProtKB">
        <authorList>
            <consortium name="Ensembl"/>
        </authorList>
    </citation>
    <scope>IDENTIFICATION</scope>
</reference>
<dbReference type="Gene3D" id="3.90.215.10">
    <property type="entry name" value="Gamma Fibrinogen, chain A, domain 1"/>
    <property type="match status" value="1"/>
</dbReference>
<organism evidence="6 7">
    <name type="scientific">Latimeria chalumnae</name>
    <name type="common">Coelacanth</name>
    <dbReference type="NCBI Taxonomy" id="7897"/>
    <lineage>
        <taxon>Eukaryota</taxon>
        <taxon>Metazoa</taxon>
        <taxon>Chordata</taxon>
        <taxon>Craniata</taxon>
        <taxon>Vertebrata</taxon>
        <taxon>Euteleostomi</taxon>
        <taxon>Coelacanthiformes</taxon>
        <taxon>Coelacanthidae</taxon>
        <taxon>Latimeria</taxon>
    </lineage>
</organism>
<evidence type="ECO:0000256" key="3">
    <source>
        <dbReference type="SAM" id="MobiDB-lite"/>
    </source>
</evidence>
<reference evidence="6" key="2">
    <citation type="submission" date="2025-08" db="UniProtKB">
        <authorList>
            <consortium name="Ensembl"/>
        </authorList>
    </citation>
    <scope>IDENTIFICATION</scope>
</reference>
<dbReference type="HOGENOM" id="CLU_038628_3_0_1"/>
<feature type="region of interest" description="Disordered" evidence="3">
    <location>
        <begin position="108"/>
        <end position="131"/>
    </location>
</feature>
<dbReference type="KEGG" id="lcm:102351621"/>
<dbReference type="EMBL" id="AFYH01188732">
    <property type="status" value="NOT_ANNOTATED_CDS"/>
    <property type="molecule type" value="Genomic_DNA"/>
</dbReference>
<evidence type="ECO:0000256" key="1">
    <source>
        <dbReference type="ARBA" id="ARBA00023157"/>
    </source>
</evidence>
<evidence type="ECO:0000256" key="4">
    <source>
        <dbReference type="SAM" id="SignalP"/>
    </source>
</evidence>
<gene>
    <name evidence="6" type="primary">FGL2</name>
</gene>
<dbReference type="InterPro" id="IPR020837">
    <property type="entry name" value="Fibrinogen_CS"/>
</dbReference>
<dbReference type="PROSITE" id="PS51406">
    <property type="entry name" value="FIBRINOGEN_C_2"/>
    <property type="match status" value="1"/>
</dbReference>
<dbReference type="GO" id="GO:0005615">
    <property type="term" value="C:extracellular space"/>
    <property type="evidence" value="ECO:0007669"/>
    <property type="project" value="TreeGrafter"/>
</dbReference>
<dbReference type="eggNOG" id="KOG2579">
    <property type="taxonomic scope" value="Eukaryota"/>
</dbReference>
<dbReference type="GeneTree" id="ENSGT00940000157946"/>
<dbReference type="Bgee" id="ENSLACG00000003857">
    <property type="expression patterns" value="Expressed in pharyngeal gill and 5 other cell types or tissues"/>
</dbReference>
<dbReference type="InterPro" id="IPR002181">
    <property type="entry name" value="Fibrinogen_a/b/g_C_dom"/>
</dbReference>
<dbReference type="Pfam" id="PF00147">
    <property type="entry name" value="Fibrinogen_C"/>
    <property type="match status" value="1"/>
</dbReference>
<dbReference type="InterPro" id="IPR014716">
    <property type="entry name" value="Fibrinogen_a/b/g_C_1"/>
</dbReference>
<keyword evidence="2" id="KW-0175">Coiled coil</keyword>
<feature type="signal peptide" evidence="4">
    <location>
        <begin position="1"/>
        <end position="17"/>
    </location>
</feature>
<dbReference type="CTD" id="565637"/>
<dbReference type="FunCoup" id="H3A3W6">
    <property type="interactions" value="104"/>
</dbReference>
<dbReference type="FunFam" id="3.90.215.10:FF:000001">
    <property type="entry name" value="Tenascin isoform 1"/>
    <property type="match status" value="1"/>
</dbReference>
<sequence>MKQIFFLFFLKTTLVTCADISAATDQVKGYIKNGNTNSACPIRLKPSESCGDAEECPYQVTLPPMTIQLPKQFRLLEKTIKEVRSLKETVNKMKISCLECKQQADANTQQDSTEQEVNDSGAPPASDKKVDTKVKELQDKLNKVSNSLKNARNQINVLQGRLEEMSLLNINNVENYVDSKVANLTSVVDSLENRCCSNCAAVQPPAVGIMAPKDCSDYYTLGENISGIYRVTPDPINSSFEVYCDMEVMGGGWTVLQVRQDGSINFNKTWKEYKRGFGNLTGEFWLGNDKIHLLTKAKDMTLRIELEDFEGIREYAKYDQFYISNEFLRYRLTISGYSGTAGDSLHYNKHYNHDQKYFSTPDRDNDKYPSGNCGAYYSSGWWFDACMSSNLNGKYYHHNYKGVRNGIFWGTWHNVPDEHLSSYRQAFKTVRMLIRPKSFVP</sequence>
<dbReference type="OrthoDB" id="6145874at2759"/>
<dbReference type="EMBL" id="AFYH01188731">
    <property type="status" value="NOT_ANNOTATED_CDS"/>
    <property type="molecule type" value="Genomic_DNA"/>
</dbReference>
<dbReference type="InterPro" id="IPR036056">
    <property type="entry name" value="Fibrinogen-like_C"/>
</dbReference>
<dbReference type="Proteomes" id="UP000008672">
    <property type="component" value="Unassembled WGS sequence"/>
</dbReference>
<dbReference type="GeneID" id="102351621"/>
<accession>H3A3W6</accession>
<dbReference type="InParanoid" id="H3A3W6"/>
<name>H3A3W6_LATCH</name>
<feature type="coiled-coil region" evidence="2">
    <location>
        <begin position="134"/>
        <end position="168"/>
    </location>
</feature>
<evidence type="ECO:0000313" key="6">
    <source>
        <dbReference type="Ensembl" id="ENSLACP00000004337.1"/>
    </source>
</evidence>
<dbReference type="CDD" id="cd00087">
    <property type="entry name" value="FReD"/>
    <property type="match status" value="1"/>
</dbReference>
<dbReference type="NCBIfam" id="NF040941">
    <property type="entry name" value="GGGWT_bact"/>
    <property type="match status" value="1"/>
</dbReference>
<dbReference type="Ensembl" id="ENSLACT00000004375.1">
    <property type="protein sequence ID" value="ENSLACP00000004337.1"/>
    <property type="gene ID" value="ENSLACG00000003857.1"/>
</dbReference>
<dbReference type="OMA" id="MQRDCAD"/>
<feature type="chain" id="PRO_5003578969" evidence="4">
    <location>
        <begin position="18"/>
        <end position="441"/>
    </location>
</feature>
<protein>
    <submittedName>
        <fullName evidence="6">Fibrinogen like 2</fullName>
    </submittedName>
</protein>
<dbReference type="PANTHER" id="PTHR19143:SF189">
    <property type="entry name" value="FIBROLEUKIN"/>
    <property type="match status" value="1"/>
</dbReference>
<proteinExistence type="predicted"/>
<dbReference type="InterPro" id="IPR050373">
    <property type="entry name" value="Fibrinogen_C-term_domain"/>
</dbReference>
<keyword evidence="4" id="KW-0732">Signal</keyword>
<dbReference type="PROSITE" id="PS00514">
    <property type="entry name" value="FIBRINOGEN_C_1"/>
    <property type="match status" value="1"/>
</dbReference>
<keyword evidence="1" id="KW-1015">Disulfide bond</keyword>
<dbReference type="SUPFAM" id="SSF56496">
    <property type="entry name" value="Fibrinogen C-terminal domain-like"/>
    <property type="match status" value="1"/>
</dbReference>
<dbReference type="STRING" id="7897.ENSLACP00000004337"/>
<evidence type="ECO:0000259" key="5">
    <source>
        <dbReference type="PROSITE" id="PS51406"/>
    </source>
</evidence>
<keyword evidence="7" id="KW-1185">Reference proteome</keyword>
<dbReference type="AlphaFoldDB" id="H3A3W6"/>
<evidence type="ECO:0000256" key="2">
    <source>
        <dbReference type="SAM" id="Coils"/>
    </source>
</evidence>
<evidence type="ECO:0000313" key="7">
    <source>
        <dbReference type="Proteomes" id="UP000008672"/>
    </source>
</evidence>
<reference evidence="7" key="1">
    <citation type="submission" date="2011-08" db="EMBL/GenBank/DDBJ databases">
        <title>The draft genome of Latimeria chalumnae.</title>
        <authorList>
            <person name="Di Palma F."/>
            <person name="Alfoldi J."/>
            <person name="Johnson J."/>
            <person name="Berlin A."/>
            <person name="Gnerre S."/>
            <person name="Jaffe D."/>
            <person name="MacCallum I."/>
            <person name="Young S."/>
            <person name="Walker B.J."/>
            <person name="Lander E."/>
            <person name="Lindblad-Toh K."/>
        </authorList>
    </citation>
    <scope>NUCLEOTIDE SEQUENCE [LARGE SCALE GENOMIC DNA]</scope>
    <source>
        <strain evidence="7">Wild caught</strain>
    </source>
</reference>
<dbReference type="SMART" id="SM00186">
    <property type="entry name" value="FBG"/>
    <property type="match status" value="1"/>
</dbReference>
<dbReference type="PANTHER" id="PTHR19143">
    <property type="entry name" value="FIBRINOGEN/TENASCIN/ANGIOPOEITIN"/>
    <property type="match status" value="1"/>
</dbReference>